<name>A0ABW2GFY8_9ACTN</name>
<reference evidence="4" key="1">
    <citation type="journal article" date="2019" name="Int. J. Syst. Evol. Microbiol.">
        <title>The Global Catalogue of Microorganisms (GCM) 10K type strain sequencing project: providing services to taxonomists for standard genome sequencing and annotation.</title>
        <authorList>
            <consortium name="The Broad Institute Genomics Platform"/>
            <consortium name="The Broad Institute Genome Sequencing Center for Infectious Disease"/>
            <person name="Wu L."/>
            <person name="Ma J."/>
        </authorList>
    </citation>
    <scope>NUCLEOTIDE SEQUENCE [LARGE SCALE GENOMIC DNA]</scope>
    <source>
        <strain evidence="4">CGMCC 1.13681</strain>
    </source>
</reference>
<feature type="compositionally biased region" description="Basic residues" evidence="1">
    <location>
        <begin position="46"/>
        <end position="57"/>
    </location>
</feature>
<dbReference type="RefSeq" id="WP_386414290.1">
    <property type="nucleotide sequence ID" value="NZ_JBHSZO010000015.1"/>
</dbReference>
<evidence type="ECO:0000313" key="4">
    <source>
        <dbReference type="Proteomes" id="UP001596413"/>
    </source>
</evidence>
<keyword evidence="4" id="KW-1185">Reference proteome</keyword>
<evidence type="ECO:0000256" key="2">
    <source>
        <dbReference type="SAM" id="SignalP"/>
    </source>
</evidence>
<accession>A0ABW2GFY8</accession>
<dbReference type="EMBL" id="JBHSZO010000015">
    <property type="protein sequence ID" value="MFC7218831.1"/>
    <property type="molecule type" value="Genomic_DNA"/>
</dbReference>
<comment type="caution">
    <text evidence="3">The sequence shown here is derived from an EMBL/GenBank/DDBJ whole genome shotgun (WGS) entry which is preliminary data.</text>
</comment>
<gene>
    <name evidence="3" type="ORF">ACFQLX_11710</name>
</gene>
<feature type="chain" id="PRO_5046203706" evidence="2">
    <location>
        <begin position="27"/>
        <end position="57"/>
    </location>
</feature>
<protein>
    <submittedName>
        <fullName evidence="3">Uncharacterized protein</fullName>
    </submittedName>
</protein>
<evidence type="ECO:0000256" key="1">
    <source>
        <dbReference type="SAM" id="MobiDB-lite"/>
    </source>
</evidence>
<keyword evidence="2" id="KW-0732">Signal</keyword>
<feature type="region of interest" description="Disordered" evidence="1">
    <location>
        <begin position="22"/>
        <end position="57"/>
    </location>
</feature>
<proteinExistence type="predicted"/>
<organism evidence="3 4">
    <name type="scientific">Streptomyces polyrhachis</name>
    <dbReference type="NCBI Taxonomy" id="1282885"/>
    <lineage>
        <taxon>Bacteria</taxon>
        <taxon>Bacillati</taxon>
        <taxon>Actinomycetota</taxon>
        <taxon>Actinomycetes</taxon>
        <taxon>Kitasatosporales</taxon>
        <taxon>Streptomycetaceae</taxon>
        <taxon>Streptomyces</taxon>
    </lineage>
</organism>
<sequence length="57" mass="5676">MNLRTILTAAALAAVALLTATTSASATQPGPGDKQCVPGLQGTPHPAHKAGVRTNAR</sequence>
<dbReference type="Proteomes" id="UP001596413">
    <property type="component" value="Unassembled WGS sequence"/>
</dbReference>
<evidence type="ECO:0000313" key="3">
    <source>
        <dbReference type="EMBL" id="MFC7218831.1"/>
    </source>
</evidence>
<feature type="signal peptide" evidence="2">
    <location>
        <begin position="1"/>
        <end position="26"/>
    </location>
</feature>